<keyword evidence="3 5" id="KW-0133">Cell shape</keyword>
<evidence type="ECO:0000259" key="7">
    <source>
        <dbReference type="Pfam" id="PF04085"/>
    </source>
</evidence>
<accession>A0A6I3SGY6</accession>
<evidence type="ECO:0000313" key="9">
    <source>
        <dbReference type="Proteomes" id="UP000430670"/>
    </source>
</evidence>
<dbReference type="AlphaFoldDB" id="A0A6I3SGY6"/>
<dbReference type="NCBIfam" id="TIGR00219">
    <property type="entry name" value="mreC"/>
    <property type="match status" value="1"/>
</dbReference>
<dbReference type="GO" id="GO:0008360">
    <property type="term" value="P:regulation of cell shape"/>
    <property type="evidence" value="ECO:0007669"/>
    <property type="project" value="UniProtKB-KW"/>
</dbReference>
<dbReference type="InterPro" id="IPR007221">
    <property type="entry name" value="MreC"/>
</dbReference>
<dbReference type="Proteomes" id="UP000430670">
    <property type="component" value="Unassembled WGS sequence"/>
</dbReference>
<evidence type="ECO:0000256" key="3">
    <source>
        <dbReference type="ARBA" id="ARBA00022960"/>
    </source>
</evidence>
<evidence type="ECO:0000256" key="5">
    <source>
        <dbReference type="PIRNR" id="PIRNR038471"/>
    </source>
</evidence>
<keyword evidence="6" id="KW-0175">Coiled coil</keyword>
<dbReference type="Gene3D" id="2.40.10.340">
    <property type="entry name" value="Rod shape-determining protein MreC, domain 1"/>
    <property type="match status" value="1"/>
</dbReference>
<feature type="coiled-coil region" evidence="6">
    <location>
        <begin position="62"/>
        <end position="113"/>
    </location>
</feature>
<dbReference type="GO" id="GO:0005886">
    <property type="term" value="C:plasma membrane"/>
    <property type="evidence" value="ECO:0007669"/>
    <property type="project" value="TreeGrafter"/>
</dbReference>
<name>A0A6I3SGY6_HELMO</name>
<dbReference type="PANTHER" id="PTHR34138:SF1">
    <property type="entry name" value="CELL SHAPE-DETERMINING PROTEIN MREC"/>
    <property type="match status" value="1"/>
</dbReference>
<dbReference type="Pfam" id="PF04085">
    <property type="entry name" value="MreC"/>
    <property type="match status" value="1"/>
</dbReference>
<dbReference type="OrthoDB" id="9792313at2"/>
<proteinExistence type="inferred from homology"/>
<evidence type="ECO:0000256" key="4">
    <source>
        <dbReference type="ARBA" id="ARBA00032089"/>
    </source>
</evidence>
<evidence type="ECO:0000256" key="6">
    <source>
        <dbReference type="SAM" id="Coils"/>
    </source>
</evidence>
<reference evidence="8 9" key="1">
    <citation type="submission" date="2019-11" db="EMBL/GenBank/DDBJ databases">
        <title>Whole-genome sequence of a the green, strictly anaerobic photosynthetic bacterium Heliobacillus mobilis DSM 6151.</title>
        <authorList>
            <person name="Kyndt J.A."/>
            <person name="Meyer T.E."/>
        </authorList>
    </citation>
    <scope>NUCLEOTIDE SEQUENCE [LARGE SCALE GENOMIC DNA]</scope>
    <source>
        <strain evidence="8 9">DSM 6151</strain>
    </source>
</reference>
<keyword evidence="9" id="KW-1185">Reference proteome</keyword>
<dbReference type="InterPro" id="IPR042175">
    <property type="entry name" value="Cell/Rod_MreC_2"/>
</dbReference>
<comment type="function">
    <text evidence="5">Involved in formation and maintenance of cell shape.</text>
</comment>
<dbReference type="EMBL" id="WNKU01000002">
    <property type="protein sequence ID" value="MTV48047.1"/>
    <property type="molecule type" value="Genomic_DNA"/>
</dbReference>
<comment type="similarity">
    <text evidence="1 5">Belongs to the MreC family.</text>
</comment>
<evidence type="ECO:0000256" key="2">
    <source>
        <dbReference type="ARBA" id="ARBA00013855"/>
    </source>
</evidence>
<dbReference type="PANTHER" id="PTHR34138">
    <property type="entry name" value="CELL SHAPE-DETERMINING PROTEIN MREC"/>
    <property type="match status" value="1"/>
</dbReference>
<dbReference type="Gene3D" id="2.40.10.350">
    <property type="entry name" value="Rod shape-determining protein MreC, domain 2"/>
    <property type="match status" value="1"/>
</dbReference>
<comment type="caution">
    <text evidence="8">The sequence shown here is derived from an EMBL/GenBank/DDBJ whole genome shotgun (WGS) entry which is preliminary data.</text>
</comment>
<dbReference type="InterPro" id="IPR055342">
    <property type="entry name" value="MreC_beta-barrel_core"/>
</dbReference>
<dbReference type="PIRSF" id="PIRSF038471">
    <property type="entry name" value="MreC"/>
    <property type="match status" value="1"/>
</dbReference>
<protein>
    <recommendedName>
        <fullName evidence="2 5">Cell shape-determining protein MreC</fullName>
    </recommendedName>
    <alternativeName>
        <fullName evidence="4 5">Cell shape protein MreC</fullName>
    </alternativeName>
</protein>
<feature type="domain" description="Rod shape-determining protein MreC beta-barrel core" evidence="7">
    <location>
        <begin position="124"/>
        <end position="272"/>
    </location>
</feature>
<evidence type="ECO:0000256" key="1">
    <source>
        <dbReference type="ARBA" id="ARBA00009369"/>
    </source>
</evidence>
<gene>
    <name evidence="8" type="primary">mreC</name>
    <name evidence="8" type="ORF">GJ688_03510</name>
</gene>
<sequence length="280" mass="30847">MARTRFRSTLLVIGLGVAAGLGLLRITSGDRGDTTWAERSIQAILAPLQASVSFVTRETGSIGQAVVNYKQVQEENEKLLRENGDLQREKGLLRQYQLENLRLKELLQFKEEKQGNYQLLSARVIARDPNTWFHSLTLDRGSADGITKDMVVINNDGLIGHVTSVTSHSCQVLLIIDREGPVPGMLQTSREPGIVETKADGSGLLQMVHLRRDSAVQEGQLVLTSGLGTLYPKGLPVGYVVGIEPEPNGLTKRASLRTAVDFQRLEEVFIIQKVIHQEGD</sequence>
<evidence type="ECO:0000313" key="8">
    <source>
        <dbReference type="EMBL" id="MTV48047.1"/>
    </source>
</evidence>
<dbReference type="InterPro" id="IPR042177">
    <property type="entry name" value="Cell/Rod_1"/>
</dbReference>
<organism evidence="8 9">
    <name type="scientific">Heliobacterium mobile</name>
    <name type="common">Heliobacillus mobilis</name>
    <dbReference type="NCBI Taxonomy" id="28064"/>
    <lineage>
        <taxon>Bacteria</taxon>
        <taxon>Bacillati</taxon>
        <taxon>Bacillota</taxon>
        <taxon>Clostridia</taxon>
        <taxon>Eubacteriales</taxon>
        <taxon>Heliobacteriaceae</taxon>
        <taxon>Heliobacterium</taxon>
    </lineage>
</organism>